<proteinExistence type="predicted"/>
<dbReference type="InterPro" id="IPR001647">
    <property type="entry name" value="HTH_TetR"/>
</dbReference>
<feature type="region of interest" description="Disordered" evidence="5">
    <location>
        <begin position="10"/>
        <end position="62"/>
    </location>
</feature>
<dbReference type="PRINTS" id="PR00455">
    <property type="entry name" value="HTHTETR"/>
</dbReference>
<dbReference type="PANTHER" id="PTHR30055">
    <property type="entry name" value="HTH-TYPE TRANSCRIPTIONAL REGULATOR RUTR"/>
    <property type="match status" value="1"/>
</dbReference>
<dbReference type="InterPro" id="IPR009057">
    <property type="entry name" value="Homeodomain-like_sf"/>
</dbReference>
<reference evidence="7" key="1">
    <citation type="journal article" date="2014" name="Int. J. Syst. Evol. Microbiol.">
        <title>Complete genome sequence of Corynebacterium casei LMG S-19264T (=DSM 44701T), isolated from a smear-ripened cheese.</title>
        <authorList>
            <consortium name="US DOE Joint Genome Institute (JGI-PGF)"/>
            <person name="Walter F."/>
            <person name="Albersmeier A."/>
            <person name="Kalinowski J."/>
            <person name="Ruckert C."/>
        </authorList>
    </citation>
    <scope>NUCLEOTIDE SEQUENCE</scope>
    <source>
        <strain evidence="7">JCM 4646</strain>
    </source>
</reference>
<dbReference type="Pfam" id="PF00440">
    <property type="entry name" value="TetR_N"/>
    <property type="match status" value="1"/>
</dbReference>
<keyword evidence="2 4" id="KW-0238">DNA-binding</keyword>
<dbReference type="InterPro" id="IPR050109">
    <property type="entry name" value="HTH-type_TetR-like_transc_reg"/>
</dbReference>
<sequence length="268" mass="28298">MLPEFIQGVALSTEDLGTEHANTGPTDTGPTDTGPTDTAEQHPVSAPEPAVARRPPALRRDARRNRELLTTAAREAFAEQGLDAPLDEIARRAGVGNATLYRHFPNRAALIEAVFRDSLAETLRAGELARETEDAWAGLTGYLDTVFAGLAADRGTTDLMTTAIQGVASLEALHVSNRETVDLLLGRARRQGTVRGDVTTEDLLFSLAALGRAVPALAATAPASWRRYLALFLDGLRAGAAGPALPAPPLTPDELGGVLRELGPNSAR</sequence>
<evidence type="ECO:0000313" key="8">
    <source>
        <dbReference type="Proteomes" id="UP000617734"/>
    </source>
</evidence>
<dbReference type="Pfam" id="PF21597">
    <property type="entry name" value="TetR_C_43"/>
    <property type="match status" value="1"/>
</dbReference>
<keyword evidence="3" id="KW-0804">Transcription</keyword>
<dbReference type="GO" id="GO:0000976">
    <property type="term" value="F:transcription cis-regulatory region binding"/>
    <property type="evidence" value="ECO:0007669"/>
    <property type="project" value="TreeGrafter"/>
</dbReference>
<feature type="domain" description="HTH tetR-type" evidence="6">
    <location>
        <begin position="63"/>
        <end position="122"/>
    </location>
</feature>
<dbReference type="PANTHER" id="PTHR30055:SF234">
    <property type="entry name" value="HTH-TYPE TRANSCRIPTIONAL REGULATOR BETI"/>
    <property type="match status" value="1"/>
</dbReference>
<gene>
    <name evidence="7" type="ORF">GCM10018781_58670</name>
</gene>
<reference evidence="7" key="2">
    <citation type="submission" date="2020-09" db="EMBL/GenBank/DDBJ databases">
        <authorList>
            <person name="Sun Q."/>
            <person name="Ohkuma M."/>
        </authorList>
    </citation>
    <scope>NUCLEOTIDE SEQUENCE</scope>
    <source>
        <strain evidence="7">JCM 4646</strain>
    </source>
</reference>
<dbReference type="Proteomes" id="UP000617734">
    <property type="component" value="Unassembled WGS sequence"/>
</dbReference>
<organism evidence="7 8">
    <name type="scientific">Kitasatospora indigofera</name>
    <dbReference type="NCBI Taxonomy" id="67307"/>
    <lineage>
        <taxon>Bacteria</taxon>
        <taxon>Bacillati</taxon>
        <taxon>Actinomycetota</taxon>
        <taxon>Actinomycetes</taxon>
        <taxon>Kitasatosporales</taxon>
        <taxon>Streptomycetaceae</taxon>
        <taxon>Kitasatospora</taxon>
    </lineage>
</organism>
<accession>A0A919G8I2</accession>
<dbReference type="InterPro" id="IPR036271">
    <property type="entry name" value="Tet_transcr_reg_TetR-rel_C_sf"/>
</dbReference>
<dbReference type="EMBL" id="BNBO01000044">
    <property type="protein sequence ID" value="GHH79806.1"/>
    <property type="molecule type" value="Genomic_DNA"/>
</dbReference>
<evidence type="ECO:0000256" key="4">
    <source>
        <dbReference type="PROSITE-ProRule" id="PRU00335"/>
    </source>
</evidence>
<protein>
    <submittedName>
        <fullName evidence="7">TetR family transcriptional regulator</fullName>
    </submittedName>
</protein>
<dbReference type="AlphaFoldDB" id="A0A919G8I2"/>
<dbReference type="Gene3D" id="1.10.357.10">
    <property type="entry name" value="Tetracycline Repressor, domain 2"/>
    <property type="match status" value="1"/>
</dbReference>
<dbReference type="PROSITE" id="PS50977">
    <property type="entry name" value="HTH_TETR_2"/>
    <property type="match status" value="1"/>
</dbReference>
<name>A0A919G8I2_9ACTN</name>
<evidence type="ECO:0000313" key="7">
    <source>
        <dbReference type="EMBL" id="GHH79806.1"/>
    </source>
</evidence>
<evidence type="ECO:0000256" key="3">
    <source>
        <dbReference type="ARBA" id="ARBA00023163"/>
    </source>
</evidence>
<dbReference type="GO" id="GO:0003700">
    <property type="term" value="F:DNA-binding transcription factor activity"/>
    <property type="evidence" value="ECO:0007669"/>
    <property type="project" value="TreeGrafter"/>
</dbReference>
<keyword evidence="1" id="KW-0805">Transcription regulation</keyword>
<evidence type="ECO:0000256" key="1">
    <source>
        <dbReference type="ARBA" id="ARBA00023015"/>
    </source>
</evidence>
<dbReference type="SUPFAM" id="SSF46689">
    <property type="entry name" value="Homeodomain-like"/>
    <property type="match status" value="1"/>
</dbReference>
<evidence type="ECO:0000256" key="2">
    <source>
        <dbReference type="ARBA" id="ARBA00023125"/>
    </source>
</evidence>
<evidence type="ECO:0000259" key="6">
    <source>
        <dbReference type="PROSITE" id="PS50977"/>
    </source>
</evidence>
<evidence type="ECO:0000256" key="5">
    <source>
        <dbReference type="SAM" id="MobiDB-lite"/>
    </source>
</evidence>
<comment type="caution">
    <text evidence="7">The sequence shown here is derived from an EMBL/GenBank/DDBJ whole genome shotgun (WGS) entry which is preliminary data.</text>
</comment>
<dbReference type="InterPro" id="IPR049445">
    <property type="entry name" value="TetR_SbtR-like_C"/>
</dbReference>
<feature type="compositionally biased region" description="Low complexity" evidence="5">
    <location>
        <begin position="23"/>
        <end position="55"/>
    </location>
</feature>
<feature type="DNA-binding region" description="H-T-H motif" evidence="4">
    <location>
        <begin position="85"/>
        <end position="104"/>
    </location>
</feature>
<dbReference type="SUPFAM" id="SSF48498">
    <property type="entry name" value="Tetracyclin repressor-like, C-terminal domain"/>
    <property type="match status" value="1"/>
</dbReference>
<keyword evidence="8" id="KW-1185">Reference proteome</keyword>